<evidence type="ECO:0000313" key="2">
    <source>
        <dbReference type="Proteomes" id="UP000658225"/>
    </source>
</evidence>
<proteinExistence type="predicted"/>
<keyword evidence="2" id="KW-1185">Reference proteome</keyword>
<name>A0A927MP34_9BACL</name>
<organism evidence="1 2">
    <name type="scientific">Sporosarcina limicola</name>
    <dbReference type="NCBI Taxonomy" id="34101"/>
    <lineage>
        <taxon>Bacteria</taxon>
        <taxon>Bacillati</taxon>
        <taxon>Bacillota</taxon>
        <taxon>Bacilli</taxon>
        <taxon>Bacillales</taxon>
        <taxon>Caryophanaceae</taxon>
        <taxon>Sporosarcina</taxon>
    </lineage>
</organism>
<dbReference type="Pfam" id="PF06279">
    <property type="entry name" value="DUF1033"/>
    <property type="match status" value="1"/>
</dbReference>
<gene>
    <name evidence="1" type="ORF">H4683_001834</name>
</gene>
<protein>
    <recommendedName>
        <fullName evidence="3">DUF1033 family protein</fullName>
    </recommendedName>
</protein>
<sequence length="105" mass="12877">MYEVIYMKADFEPWWMFEGWEEKIQSHHTFDDAKEASVFFENLLSEFREKYDYEAIKKDHYYAFWSECEKFFCEGCDDDLQLYHGIIFKKKDQIQVVNSVNNLNI</sequence>
<evidence type="ECO:0008006" key="3">
    <source>
        <dbReference type="Google" id="ProtNLM"/>
    </source>
</evidence>
<dbReference type="AlphaFoldDB" id="A0A927MP34"/>
<dbReference type="EMBL" id="JADBEL010000008">
    <property type="protein sequence ID" value="MBE1554756.1"/>
    <property type="molecule type" value="Genomic_DNA"/>
</dbReference>
<comment type="caution">
    <text evidence="1">The sequence shown here is derived from an EMBL/GenBank/DDBJ whole genome shotgun (WGS) entry which is preliminary data.</text>
</comment>
<accession>A0A927MP34</accession>
<dbReference type="InterPro" id="IPR010434">
    <property type="entry name" value="DUF1033"/>
</dbReference>
<reference evidence="1" key="1">
    <citation type="submission" date="2020-10" db="EMBL/GenBank/DDBJ databases">
        <title>Genomic Encyclopedia of Type Strains, Phase IV (KMG-IV): sequencing the most valuable type-strain genomes for metagenomic binning, comparative biology and taxonomic classification.</title>
        <authorList>
            <person name="Goeker M."/>
        </authorList>
    </citation>
    <scope>NUCLEOTIDE SEQUENCE</scope>
    <source>
        <strain evidence="1">DSM 13886</strain>
    </source>
</reference>
<dbReference type="Proteomes" id="UP000658225">
    <property type="component" value="Unassembled WGS sequence"/>
</dbReference>
<evidence type="ECO:0000313" key="1">
    <source>
        <dbReference type="EMBL" id="MBE1554756.1"/>
    </source>
</evidence>